<evidence type="ECO:0000256" key="5">
    <source>
        <dbReference type="ARBA" id="ARBA00023180"/>
    </source>
</evidence>
<evidence type="ECO:0000313" key="10">
    <source>
        <dbReference type="EMBL" id="CAH1404963.1"/>
    </source>
</evidence>
<keyword evidence="8" id="KW-0732">Signal</keyword>
<dbReference type="AlphaFoldDB" id="A0A9P0MRX5"/>
<organism evidence="10 11">
    <name type="scientific">Nezara viridula</name>
    <name type="common">Southern green stink bug</name>
    <name type="synonym">Cimex viridulus</name>
    <dbReference type="NCBI Taxonomy" id="85310"/>
    <lineage>
        <taxon>Eukaryota</taxon>
        <taxon>Metazoa</taxon>
        <taxon>Ecdysozoa</taxon>
        <taxon>Arthropoda</taxon>
        <taxon>Hexapoda</taxon>
        <taxon>Insecta</taxon>
        <taxon>Pterygota</taxon>
        <taxon>Neoptera</taxon>
        <taxon>Paraneoptera</taxon>
        <taxon>Hemiptera</taxon>
        <taxon>Heteroptera</taxon>
        <taxon>Panheteroptera</taxon>
        <taxon>Pentatomomorpha</taxon>
        <taxon>Pentatomoidea</taxon>
        <taxon>Pentatomidae</taxon>
        <taxon>Pentatominae</taxon>
        <taxon>Nezara</taxon>
    </lineage>
</organism>
<feature type="signal peptide" evidence="8">
    <location>
        <begin position="1"/>
        <end position="17"/>
    </location>
</feature>
<dbReference type="Pfam" id="PF00003">
    <property type="entry name" value="7tm_3"/>
    <property type="match status" value="1"/>
</dbReference>
<feature type="transmembrane region" description="Helical" evidence="7">
    <location>
        <begin position="594"/>
        <end position="616"/>
    </location>
</feature>
<dbReference type="Proteomes" id="UP001152798">
    <property type="component" value="Chromosome 6"/>
</dbReference>
<dbReference type="GO" id="GO:0005118">
    <property type="term" value="F:sevenless binding"/>
    <property type="evidence" value="ECO:0007669"/>
    <property type="project" value="InterPro"/>
</dbReference>
<dbReference type="Gene3D" id="3.40.50.2300">
    <property type="match status" value="1"/>
</dbReference>
<sequence>MFIFVYSLFASVFFASAHVICENQTYVYKQPGNVTIAALIGIHYGEGCSVLRNQGLEAVQSLITAIEAIKINNIIPGLNIGLTVYDTCSQEDMAQKNVISAIVDAECSNSFLLGAVMEKETLSQVKNISINVGLFTFLLTTGVSERLISSMVVRILYELHWIPVDKVLSENENIANEFIRTASIQNICVKNQHKLNEMKNIEPSDIAVIFSQNTNITEIIGDVAVNRLLIVPLEGKYQTQIDPRETSAKILSIFPTTSEKIPALTNPFNITEKSDQDNIIELTKSQVSIQQLIIMSDIMKVVGILKGYLKIHCPEEDTWKLCSKLPKIKYQVQSNTLLDSIGSLKINMKLLRVDQEDFEAAVVIDLKNNQKLGSVRISDDDWGLDVEVNVTDDMKLCKLKPSNETVGYDCSECYNYNLLYKEYLAEHGHFFIAIEIKQEAWVAALLSISSVGVLCSIAIAIFIIVRICKRDMLEGNPGFSFLLLFSIMFMYLSILPFSFQVKSIHNYEGVFCGLKIFGTSLSYALVFSTMLARSVMLASCDEDGGFMSHVNGYLQTVMFFFIAAVQIALTVQFWAINWLLLSEQQCQEMSRGSLFLFLLGYDMLLLLLLLIISPFIMRSKRNYHEGGYFSVSTLLCLTVWLAWCSGYVFLPGWEEVFICSGLVATATVILVSVFIPRTYLMLTGIVRDHIVSTLPTLAHTASTSVIDVNYRSTQALYDSVTIPRGNGNPNYYSDRPTTPSTSKMEDDGIHENAYERYESSPPPHNITRF</sequence>
<evidence type="ECO:0000256" key="3">
    <source>
        <dbReference type="ARBA" id="ARBA00022989"/>
    </source>
</evidence>
<feature type="transmembrane region" description="Helical" evidence="7">
    <location>
        <begin position="552"/>
        <end position="574"/>
    </location>
</feature>
<dbReference type="InterPro" id="IPR002956">
    <property type="entry name" value="Bride_of_7less"/>
</dbReference>
<feature type="chain" id="PRO_5040439305" description="G-protein coupled receptors family 3 profile domain-containing protein" evidence="8">
    <location>
        <begin position="18"/>
        <end position="769"/>
    </location>
</feature>
<evidence type="ECO:0000256" key="8">
    <source>
        <dbReference type="SAM" id="SignalP"/>
    </source>
</evidence>
<feature type="transmembrane region" description="Helical" evidence="7">
    <location>
        <begin position="628"/>
        <end position="650"/>
    </location>
</feature>
<dbReference type="EMBL" id="OV725082">
    <property type="protein sequence ID" value="CAH1404963.1"/>
    <property type="molecule type" value="Genomic_DNA"/>
</dbReference>
<evidence type="ECO:0000313" key="11">
    <source>
        <dbReference type="Proteomes" id="UP001152798"/>
    </source>
</evidence>
<feature type="compositionally biased region" description="Pro residues" evidence="6">
    <location>
        <begin position="760"/>
        <end position="769"/>
    </location>
</feature>
<dbReference type="InterPro" id="IPR017978">
    <property type="entry name" value="GPCR_3_C"/>
</dbReference>
<evidence type="ECO:0000256" key="1">
    <source>
        <dbReference type="ARBA" id="ARBA00004141"/>
    </source>
</evidence>
<dbReference type="GO" id="GO:0007601">
    <property type="term" value="P:visual perception"/>
    <property type="evidence" value="ECO:0007669"/>
    <property type="project" value="InterPro"/>
</dbReference>
<dbReference type="SUPFAM" id="SSF53822">
    <property type="entry name" value="Periplasmic binding protein-like I"/>
    <property type="match status" value="1"/>
</dbReference>
<dbReference type="GO" id="GO:0004930">
    <property type="term" value="F:G protein-coupled receptor activity"/>
    <property type="evidence" value="ECO:0007669"/>
    <property type="project" value="InterPro"/>
</dbReference>
<dbReference type="InterPro" id="IPR050726">
    <property type="entry name" value="mGluR"/>
</dbReference>
<evidence type="ECO:0000256" key="4">
    <source>
        <dbReference type="ARBA" id="ARBA00023136"/>
    </source>
</evidence>
<dbReference type="PANTHER" id="PTHR24060">
    <property type="entry name" value="METABOTROPIC GLUTAMATE RECEPTOR"/>
    <property type="match status" value="1"/>
</dbReference>
<dbReference type="InterPro" id="IPR028082">
    <property type="entry name" value="Peripla_BP_I"/>
</dbReference>
<feature type="transmembrane region" description="Helical" evidence="7">
    <location>
        <begin position="521"/>
        <end position="540"/>
    </location>
</feature>
<keyword evidence="4 7" id="KW-0472">Membrane</keyword>
<feature type="compositionally biased region" description="Basic and acidic residues" evidence="6">
    <location>
        <begin position="743"/>
        <end position="758"/>
    </location>
</feature>
<accession>A0A9P0MRX5</accession>
<keyword evidence="3 7" id="KW-1133">Transmembrane helix</keyword>
<feature type="transmembrane region" description="Helical" evidence="7">
    <location>
        <begin position="656"/>
        <end position="675"/>
    </location>
</feature>
<comment type="subcellular location">
    <subcellularLocation>
        <location evidence="1">Membrane</location>
        <topology evidence="1">Multi-pass membrane protein</topology>
    </subcellularLocation>
</comment>
<evidence type="ECO:0000256" key="2">
    <source>
        <dbReference type="ARBA" id="ARBA00022692"/>
    </source>
</evidence>
<feature type="transmembrane region" description="Helical" evidence="7">
    <location>
        <begin position="440"/>
        <end position="467"/>
    </location>
</feature>
<dbReference type="GO" id="GO:0016020">
    <property type="term" value="C:membrane"/>
    <property type="evidence" value="ECO:0007669"/>
    <property type="project" value="UniProtKB-SubCell"/>
</dbReference>
<feature type="transmembrane region" description="Helical" evidence="7">
    <location>
        <begin position="479"/>
        <end position="501"/>
    </location>
</feature>
<dbReference type="OrthoDB" id="9880600at2759"/>
<proteinExistence type="predicted"/>
<name>A0A9P0MRX5_NEZVI</name>
<protein>
    <recommendedName>
        <fullName evidence="9">G-protein coupled receptors family 3 profile domain-containing protein</fullName>
    </recommendedName>
</protein>
<evidence type="ECO:0000256" key="7">
    <source>
        <dbReference type="SAM" id="Phobius"/>
    </source>
</evidence>
<reference evidence="10" key="1">
    <citation type="submission" date="2022-01" db="EMBL/GenBank/DDBJ databases">
        <authorList>
            <person name="King R."/>
        </authorList>
    </citation>
    <scope>NUCLEOTIDE SEQUENCE</scope>
</reference>
<feature type="region of interest" description="Disordered" evidence="6">
    <location>
        <begin position="727"/>
        <end position="769"/>
    </location>
</feature>
<dbReference type="PRINTS" id="PR01223">
    <property type="entry name" value="BRIDEOF7LESS"/>
</dbReference>
<feature type="compositionally biased region" description="Polar residues" evidence="6">
    <location>
        <begin position="727"/>
        <end position="742"/>
    </location>
</feature>
<dbReference type="PROSITE" id="PS50259">
    <property type="entry name" value="G_PROTEIN_RECEP_F3_4"/>
    <property type="match status" value="1"/>
</dbReference>
<evidence type="ECO:0000259" key="9">
    <source>
        <dbReference type="PROSITE" id="PS50259"/>
    </source>
</evidence>
<keyword evidence="5" id="KW-0325">Glycoprotein</keyword>
<feature type="domain" description="G-protein coupled receptors family 3 profile" evidence="9">
    <location>
        <begin position="586"/>
        <end position="682"/>
    </location>
</feature>
<keyword evidence="11" id="KW-1185">Reference proteome</keyword>
<gene>
    <name evidence="10" type="ORF">NEZAVI_LOCUS13273</name>
</gene>
<keyword evidence="2 7" id="KW-0812">Transmembrane</keyword>
<evidence type="ECO:0000256" key="6">
    <source>
        <dbReference type="SAM" id="MobiDB-lite"/>
    </source>
</evidence>